<accession>A0A8J7Q1T6</accession>
<sequence>MYMFLRSSLKPDVAFDLAEAVGASALVEAMPGMRLKATKKSRAGRNSIDRLKEKNEFT</sequence>
<dbReference type="EMBL" id="JAFREP010000003">
    <property type="protein sequence ID" value="MBO1317700.1"/>
    <property type="molecule type" value="Genomic_DNA"/>
</dbReference>
<feature type="compositionally biased region" description="Basic and acidic residues" evidence="1">
    <location>
        <begin position="47"/>
        <end position="58"/>
    </location>
</feature>
<evidence type="ECO:0000313" key="3">
    <source>
        <dbReference type="Proteomes" id="UP000664417"/>
    </source>
</evidence>
<feature type="region of interest" description="Disordered" evidence="1">
    <location>
        <begin position="38"/>
        <end position="58"/>
    </location>
</feature>
<dbReference type="RefSeq" id="WP_207857097.1">
    <property type="nucleotide sequence ID" value="NZ_JAFREP010000003.1"/>
</dbReference>
<dbReference type="Proteomes" id="UP000664417">
    <property type="component" value="Unassembled WGS sequence"/>
</dbReference>
<dbReference type="AlphaFoldDB" id="A0A8J7Q1T6"/>
<protein>
    <submittedName>
        <fullName evidence="2">Uncharacterized protein</fullName>
    </submittedName>
</protein>
<keyword evidence="3" id="KW-1185">Reference proteome</keyword>
<organism evidence="2 3">
    <name type="scientific">Acanthopleuribacter pedis</name>
    <dbReference type="NCBI Taxonomy" id="442870"/>
    <lineage>
        <taxon>Bacteria</taxon>
        <taxon>Pseudomonadati</taxon>
        <taxon>Acidobacteriota</taxon>
        <taxon>Holophagae</taxon>
        <taxon>Acanthopleuribacterales</taxon>
        <taxon>Acanthopleuribacteraceae</taxon>
        <taxon>Acanthopleuribacter</taxon>
    </lineage>
</organism>
<proteinExistence type="predicted"/>
<evidence type="ECO:0000313" key="2">
    <source>
        <dbReference type="EMBL" id="MBO1317700.1"/>
    </source>
</evidence>
<name>A0A8J7Q1T6_9BACT</name>
<comment type="caution">
    <text evidence="2">The sequence shown here is derived from an EMBL/GenBank/DDBJ whole genome shotgun (WGS) entry which is preliminary data.</text>
</comment>
<gene>
    <name evidence="2" type="ORF">J3U88_04445</name>
</gene>
<evidence type="ECO:0000256" key="1">
    <source>
        <dbReference type="SAM" id="MobiDB-lite"/>
    </source>
</evidence>
<reference evidence="2" key="1">
    <citation type="submission" date="2021-03" db="EMBL/GenBank/DDBJ databases">
        <authorList>
            <person name="Wang G."/>
        </authorList>
    </citation>
    <scope>NUCLEOTIDE SEQUENCE</scope>
    <source>
        <strain evidence="2">KCTC 12899</strain>
    </source>
</reference>